<dbReference type="Proteomes" id="UP000636918">
    <property type="component" value="Unassembled WGS sequence"/>
</dbReference>
<comment type="caution">
    <text evidence="4">The sequence shown here is derived from an EMBL/GenBank/DDBJ whole genome shotgun (WGS) entry which is preliminary data.</text>
</comment>
<sequence>MACLGRGVLVAALLALTACTTAGESGSPSTTPSASDSSSVDEGTAGDPVAVPLGPTVPPEELPGDDGEFLEQATTNLDDADIDLGLSDDELVERGRTFCSILTGGGMVAAKVDVWSGSLQFDDGSAEVFDAALDAYCPDLRDGYLTIRTGEGTARPTSEERADLARFFLDWREVPTDGLTDGDLSTDAAAVCLAPSGERWLRSKDVRRTLRHVDGPDRVSYLFALTLAYCDDRLDDLKQAFASEA</sequence>
<evidence type="ECO:0000313" key="5">
    <source>
        <dbReference type="Proteomes" id="UP000636918"/>
    </source>
</evidence>
<feature type="domain" description="DUF732" evidence="3">
    <location>
        <begin position="66"/>
        <end position="139"/>
    </location>
</feature>
<protein>
    <recommendedName>
        <fullName evidence="3">DUF732 domain-containing protein</fullName>
    </recommendedName>
</protein>
<dbReference type="EMBL" id="JAERSG010000004">
    <property type="protein sequence ID" value="MBL0748997.1"/>
    <property type="molecule type" value="Genomic_DNA"/>
</dbReference>
<feature type="chain" id="PRO_5047367643" description="DUF732 domain-containing protein" evidence="2">
    <location>
        <begin position="23"/>
        <end position="245"/>
    </location>
</feature>
<evidence type="ECO:0000256" key="2">
    <source>
        <dbReference type="SAM" id="SignalP"/>
    </source>
</evidence>
<dbReference type="RefSeq" id="WP_201938602.1">
    <property type="nucleotide sequence ID" value="NZ_JAERSG010000004.1"/>
</dbReference>
<keyword evidence="2" id="KW-0732">Signal</keyword>
<feature type="signal peptide" evidence="2">
    <location>
        <begin position="1"/>
        <end position="22"/>
    </location>
</feature>
<dbReference type="InterPro" id="IPR007969">
    <property type="entry name" value="DUF732"/>
</dbReference>
<feature type="compositionally biased region" description="Low complexity" evidence="1">
    <location>
        <begin position="21"/>
        <end position="43"/>
    </location>
</feature>
<dbReference type="PROSITE" id="PS51257">
    <property type="entry name" value="PROKAR_LIPOPROTEIN"/>
    <property type="match status" value="1"/>
</dbReference>
<proteinExistence type="predicted"/>
<evidence type="ECO:0000313" key="4">
    <source>
        <dbReference type="EMBL" id="MBL0748997.1"/>
    </source>
</evidence>
<gene>
    <name evidence="4" type="ORF">JI751_15355</name>
</gene>
<dbReference type="Pfam" id="PF05305">
    <property type="entry name" value="DUF732"/>
    <property type="match status" value="1"/>
</dbReference>
<evidence type="ECO:0000256" key="1">
    <source>
        <dbReference type="SAM" id="MobiDB-lite"/>
    </source>
</evidence>
<name>A0ABS1LBT4_9ACTN</name>
<accession>A0ABS1LBT4</accession>
<feature type="region of interest" description="Disordered" evidence="1">
    <location>
        <begin position="21"/>
        <end position="57"/>
    </location>
</feature>
<keyword evidence="5" id="KW-1185">Reference proteome</keyword>
<evidence type="ECO:0000259" key="3">
    <source>
        <dbReference type="Pfam" id="PF05305"/>
    </source>
</evidence>
<reference evidence="4 5" key="1">
    <citation type="submission" date="2021-01" db="EMBL/GenBank/DDBJ databases">
        <title>Genome seq and assembly of Nocardiodes sp. G10.</title>
        <authorList>
            <person name="Chhetri G."/>
        </authorList>
    </citation>
    <scope>NUCLEOTIDE SEQUENCE [LARGE SCALE GENOMIC DNA]</scope>
    <source>
        <strain evidence="4 5">G10</strain>
    </source>
</reference>
<organism evidence="4 5">
    <name type="scientific">Nocardioides baculatus</name>
    <dbReference type="NCBI Taxonomy" id="2801337"/>
    <lineage>
        <taxon>Bacteria</taxon>
        <taxon>Bacillati</taxon>
        <taxon>Actinomycetota</taxon>
        <taxon>Actinomycetes</taxon>
        <taxon>Propionibacteriales</taxon>
        <taxon>Nocardioidaceae</taxon>
        <taxon>Nocardioides</taxon>
    </lineage>
</organism>